<proteinExistence type="predicted"/>
<feature type="non-terminal residue" evidence="1">
    <location>
        <position position="38"/>
    </location>
</feature>
<dbReference type="EMBL" id="CADCTK010000695">
    <property type="protein sequence ID" value="CAA9274733.1"/>
    <property type="molecule type" value="Genomic_DNA"/>
</dbReference>
<dbReference type="AlphaFoldDB" id="A0A6J4JCY6"/>
<evidence type="ECO:0000313" key="1">
    <source>
        <dbReference type="EMBL" id="CAA9274733.1"/>
    </source>
</evidence>
<accession>A0A6J4JCY6</accession>
<reference evidence="1" key="1">
    <citation type="submission" date="2020-02" db="EMBL/GenBank/DDBJ databases">
        <authorList>
            <person name="Meier V. D."/>
        </authorList>
    </citation>
    <scope>NUCLEOTIDE SEQUENCE</scope>
    <source>
        <strain evidence="1">AVDCRST_MAG26</strain>
    </source>
</reference>
<feature type="non-terminal residue" evidence="1">
    <location>
        <position position="1"/>
    </location>
</feature>
<gene>
    <name evidence="1" type="ORF">AVDCRST_MAG26-3004</name>
</gene>
<protein>
    <submittedName>
        <fullName evidence="1">Uncharacterized protein</fullName>
    </submittedName>
</protein>
<name>A0A6J4JCY6_9CHLR</name>
<organism evidence="1">
    <name type="scientific">uncultured Chloroflexia bacterium</name>
    <dbReference type="NCBI Taxonomy" id="1672391"/>
    <lineage>
        <taxon>Bacteria</taxon>
        <taxon>Bacillati</taxon>
        <taxon>Chloroflexota</taxon>
        <taxon>Chloroflexia</taxon>
        <taxon>environmental samples</taxon>
    </lineage>
</organism>
<sequence length="38" mass="3926">CGNYGYITSSIAVGGRSFPRSAASLSLLPARSSRRIGP</sequence>